<comment type="caution">
    <text evidence="2">The sequence shown here is derived from an EMBL/GenBank/DDBJ whole genome shotgun (WGS) entry which is preliminary data.</text>
</comment>
<feature type="region of interest" description="Disordered" evidence="1">
    <location>
        <begin position="1"/>
        <end position="28"/>
    </location>
</feature>
<organism evidence="2 3">
    <name type="scientific">Amblyomma americanum</name>
    <name type="common">Lone star tick</name>
    <dbReference type="NCBI Taxonomy" id="6943"/>
    <lineage>
        <taxon>Eukaryota</taxon>
        <taxon>Metazoa</taxon>
        <taxon>Ecdysozoa</taxon>
        <taxon>Arthropoda</taxon>
        <taxon>Chelicerata</taxon>
        <taxon>Arachnida</taxon>
        <taxon>Acari</taxon>
        <taxon>Parasitiformes</taxon>
        <taxon>Ixodida</taxon>
        <taxon>Ixodoidea</taxon>
        <taxon>Ixodidae</taxon>
        <taxon>Amblyomminae</taxon>
        <taxon>Amblyomma</taxon>
    </lineage>
</organism>
<evidence type="ECO:0000313" key="2">
    <source>
        <dbReference type="EMBL" id="KAK8756747.1"/>
    </source>
</evidence>
<dbReference type="AlphaFoldDB" id="A0AAQ4D2Q7"/>
<name>A0AAQ4D2Q7_AMBAM</name>
<dbReference type="Proteomes" id="UP001321473">
    <property type="component" value="Unassembled WGS sequence"/>
</dbReference>
<sequence length="77" mass="8477">MGRRKHTDATHRGRGSTEPGSSPKRCGGCSSDGWWWVSAQRWERGVRDWGSARCAQSSLFTPTLFSGPRLTRGSGPQ</sequence>
<reference evidence="2 3" key="1">
    <citation type="journal article" date="2023" name="Arcadia Sci">
        <title>De novo assembly of a long-read Amblyomma americanum tick genome.</title>
        <authorList>
            <person name="Chou S."/>
            <person name="Poskanzer K.E."/>
            <person name="Rollins M."/>
            <person name="Thuy-Boun P.S."/>
        </authorList>
    </citation>
    <scope>NUCLEOTIDE SEQUENCE [LARGE SCALE GENOMIC DNA]</scope>
    <source>
        <strain evidence="2">F_SG_1</strain>
        <tissue evidence="2">Salivary glands</tissue>
    </source>
</reference>
<dbReference type="EMBL" id="JARKHS020035923">
    <property type="protein sequence ID" value="KAK8756747.1"/>
    <property type="molecule type" value="Genomic_DNA"/>
</dbReference>
<evidence type="ECO:0000313" key="3">
    <source>
        <dbReference type="Proteomes" id="UP001321473"/>
    </source>
</evidence>
<proteinExistence type="predicted"/>
<keyword evidence="3" id="KW-1185">Reference proteome</keyword>
<gene>
    <name evidence="2" type="ORF">V5799_000552</name>
</gene>
<evidence type="ECO:0000256" key="1">
    <source>
        <dbReference type="SAM" id="MobiDB-lite"/>
    </source>
</evidence>
<accession>A0AAQ4D2Q7</accession>
<protein>
    <submittedName>
        <fullName evidence="2">Uncharacterized protein</fullName>
    </submittedName>
</protein>